<organism evidence="2 3">
    <name type="scientific">Vigna unguiculata</name>
    <name type="common">Cowpea</name>
    <dbReference type="NCBI Taxonomy" id="3917"/>
    <lineage>
        <taxon>Eukaryota</taxon>
        <taxon>Viridiplantae</taxon>
        <taxon>Streptophyta</taxon>
        <taxon>Embryophyta</taxon>
        <taxon>Tracheophyta</taxon>
        <taxon>Spermatophyta</taxon>
        <taxon>Magnoliopsida</taxon>
        <taxon>eudicotyledons</taxon>
        <taxon>Gunneridae</taxon>
        <taxon>Pentapetalae</taxon>
        <taxon>rosids</taxon>
        <taxon>fabids</taxon>
        <taxon>Fabales</taxon>
        <taxon>Fabaceae</taxon>
        <taxon>Papilionoideae</taxon>
        <taxon>50 kb inversion clade</taxon>
        <taxon>NPAAA clade</taxon>
        <taxon>indigoferoid/millettioid clade</taxon>
        <taxon>Phaseoleae</taxon>
        <taxon>Vigna</taxon>
    </lineage>
</organism>
<dbReference type="Proteomes" id="UP000501690">
    <property type="component" value="Linkage Group LG5"/>
</dbReference>
<accession>A0A4D6M0X1</accession>
<evidence type="ECO:0000313" key="3">
    <source>
        <dbReference type="Proteomes" id="UP000501690"/>
    </source>
</evidence>
<reference evidence="2 3" key="1">
    <citation type="submission" date="2019-04" db="EMBL/GenBank/DDBJ databases">
        <title>An improved genome assembly and genetic linkage map for asparagus bean, Vigna unguiculata ssp. sesquipedialis.</title>
        <authorList>
            <person name="Xia Q."/>
            <person name="Zhang R."/>
            <person name="Dong Y."/>
        </authorList>
    </citation>
    <scope>NUCLEOTIDE SEQUENCE [LARGE SCALE GENOMIC DNA]</scope>
    <source>
        <tissue evidence="2">Leaf</tissue>
    </source>
</reference>
<dbReference type="AlphaFoldDB" id="A0A4D6M0X1"/>
<keyword evidence="3" id="KW-1185">Reference proteome</keyword>
<evidence type="ECO:0000256" key="1">
    <source>
        <dbReference type="SAM" id="MobiDB-lite"/>
    </source>
</evidence>
<gene>
    <name evidence="2" type="ORF">DEO72_LG5g2621</name>
</gene>
<dbReference type="EMBL" id="CP039349">
    <property type="protein sequence ID" value="QCD94537.1"/>
    <property type="molecule type" value="Genomic_DNA"/>
</dbReference>
<feature type="region of interest" description="Disordered" evidence="1">
    <location>
        <begin position="1"/>
        <end position="41"/>
    </location>
</feature>
<feature type="compositionally biased region" description="Basic and acidic residues" evidence="1">
    <location>
        <begin position="1"/>
        <end position="25"/>
    </location>
</feature>
<protein>
    <submittedName>
        <fullName evidence="2">Uncharacterized protein</fullName>
    </submittedName>
</protein>
<name>A0A4D6M0X1_VIGUN</name>
<evidence type="ECO:0000313" key="2">
    <source>
        <dbReference type="EMBL" id="QCD94537.1"/>
    </source>
</evidence>
<proteinExistence type="predicted"/>
<sequence length="230" mass="26805">MKKEMSVLREEISSRCHGGDDKGGQDVEGEEGEHDDEVRPDDADVVERMNGDDVGKAFDLNSAFDVGISGEVELLQAIVPYVAQQPSMTEFKVDFMKLYRSFNCWVVANINGQILGISECWGFGLGKKVDNMTHVLHDSRRMKVKRRQWTLKNYLAYFRSGLILYDCHIIILQMTELWDGHKKFDGNNMPHYTNEQLQQIRQQYIWDWILNVDNMHRYDVLQYYDVLVKS</sequence>